<sequence>MIGDAFGELLGEVWAAGAVAGRVEEVVERDDGLISRGDAARYLSGPESWPACETAVLARAHGRILDIGCGAGRHLAALRERGADASGIDPSPGAVAVCRARGLAAEVGDLDRLPPGPYDTLLLLGGNLALLGSPADAARRLAALAAVAAPGALLLGSNIDPHHTGDPRHTGYHDRNVRHGRPAGQLRLRVRHGETVTEWTDYWLAGVSELEKVAAASPWRLESVDGHPFYAAVLTRASA</sequence>
<evidence type="ECO:0000313" key="4">
    <source>
        <dbReference type="Proteomes" id="UP001183643"/>
    </source>
</evidence>
<keyword evidence="3" id="KW-0808">Transferase</keyword>
<dbReference type="SUPFAM" id="SSF53335">
    <property type="entry name" value="S-adenosyl-L-methionine-dependent methyltransferases"/>
    <property type="match status" value="1"/>
</dbReference>
<dbReference type="CDD" id="cd02440">
    <property type="entry name" value="AdoMet_MTases"/>
    <property type="match status" value="1"/>
</dbReference>
<dbReference type="InterPro" id="IPR029063">
    <property type="entry name" value="SAM-dependent_MTases_sf"/>
</dbReference>
<protein>
    <submittedName>
        <fullName evidence="3">SAM-dependent methyltransferase</fullName>
    </submittedName>
</protein>
<feature type="domain" description="Methyltransferase" evidence="2">
    <location>
        <begin position="64"/>
        <end position="151"/>
    </location>
</feature>
<evidence type="ECO:0000256" key="1">
    <source>
        <dbReference type="SAM" id="MobiDB-lite"/>
    </source>
</evidence>
<dbReference type="GO" id="GO:0008168">
    <property type="term" value="F:methyltransferase activity"/>
    <property type="evidence" value="ECO:0007669"/>
    <property type="project" value="UniProtKB-KW"/>
</dbReference>
<dbReference type="EMBL" id="JAVDYB010000001">
    <property type="protein sequence ID" value="MDR7274993.1"/>
    <property type="molecule type" value="Genomic_DNA"/>
</dbReference>
<evidence type="ECO:0000313" key="3">
    <source>
        <dbReference type="EMBL" id="MDR7274993.1"/>
    </source>
</evidence>
<proteinExistence type="predicted"/>
<feature type="region of interest" description="Disordered" evidence="1">
    <location>
        <begin position="159"/>
        <end position="180"/>
    </location>
</feature>
<feature type="compositionally biased region" description="Basic and acidic residues" evidence="1">
    <location>
        <begin position="160"/>
        <end position="177"/>
    </location>
</feature>
<name>A0AAE4C8H9_9ACTN</name>
<reference evidence="3" key="1">
    <citation type="submission" date="2023-07" db="EMBL/GenBank/DDBJ databases">
        <title>Sequencing the genomes of 1000 actinobacteria strains.</title>
        <authorList>
            <person name="Klenk H.-P."/>
        </authorList>
    </citation>
    <scope>NUCLEOTIDE SEQUENCE</scope>
    <source>
        <strain evidence="3">DSM 44707</strain>
    </source>
</reference>
<evidence type="ECO:0000259" key="2">
    <source>
        <dbReference type="Pfam" id="PF13649"/>
    </source>
</evidence>
<dbReference type="Gene3D" id="3.40.50.150">
    <property type="entry name" value="Vaccinia Virus protein VP39"/>
    <property type="match status" value="1"/>
</dbReference>
<dbReference type="RefSeq" id="WP_310365391.1">
    <property type="nucleotide sequence ID" value="NZ_JAVDYB010000001.1"/>
</dbReference>
<dbReference type="Pfam" id="PF13649">
    <property type="entry name" value="Methyltransf_25"/>
    <property type="match status" value="1"/>
</dbReference>
<comment type="caution">
    <text evidence="3">The sequence shown here is derived from an EMBL/GenBank/DDBJ whole genome shotgun (WGS) entry which is preliminary data.</text>
</comment>
<dbReference type="AlphaFoldDB" id="A0AAE4C8H9"/>
<gene>
    <name evidence="3" type="ORF">J2S41_001771</name>
</gene>
<dbReference type="GO" id="GO:0032259">
    <property type="term" value="P:methylation"/>
    <property type="evidence" value="ECO:0007669"/>
    <property type="project" value="UniProtKB-KW"/>
</dbReference>
<keyword evidence="3" id="KW-0489">Methyltransferase</keyword>
<organism evidence="3 4">
    <name type="scientific">Catenuloplanes atrovinosus</name>
    <dbReference type="NCBI Taxonomy" id="137266"/>
    <lineage>
        <taxon>Bacteria</taxon>
        <taxon>Bacillati</taxon>
        <taxon>Actinomycetota</taxon>
        <taxon>Actinomycetes</taxon>
        <taxon>Micromonosporales</taxon>
        <taxon>Micromonosporaceae</taxon>
        <taxon>Catenuloplanes</taxon>
    </lineage>
</organism>
<dbReference type="Proteomes" id="UP001183643">
    <property type="component" value="Unassembled WGS sequence"/>
</dbReference>
<accession>A0AAE4C8H9</accession>
<dbReference type="InterPro" id="IPR041698">
    <property type="entry name" value="Methyltransf_25"/>
</dbReference>
<keyword evidence="4" id="KW-1185">Reference proteome</keyword>